<keyword evidence="3" id="KW-1185">Reference proteome</keyword>
<protein>
    <submittedName>
        <fullName evidence="2">Asparagine synthetase B (Glutamine-hydrolyzing)</fullName>
    </submittedName>
</protein>
<gene>
    <name evidence="2" type="ORF">SAMN04488124_3254</name>
</gene>
<dbReference type="GO" id="GO:0006529">
    <property type="term" value="P:asparagine biosynthetic process"/>
    <property type="evidence" value="ECO:0007669"/>
    <property type="project" value="InterPro"/>
</dbReference>
<dbReference type="Proteomes" id="UP000243250">
    <property type="component" value="Unassembled WGS sequence"/>
</dbReference>
<dbReference type="EMBL" id="FOYS01000006">
    <property type="protein sequence ID" value="SFR66515.1"/>
    <property type="molecule type" value="Genomic_DNA"/>
</dbReference>
<dbReference type="InterPro" id="IPR051786">
    <property type="entry name" value="ASN_synthetase/amidase"/>
</dbReference>
<proteinExistence type="predicted"/>
<accession>A0A1I6IIE5</accession>
<name>A0A1I6IIE5_9EURY</name>
<dbReference type="InterPro" id="IPR001962">
    <property type="entry name" value="Asn_synthase"/>
</dbReference>
<dbReference type="AlphaFoldDB" id="A0A1I6IIE5"/>
<dbReference type="STRING" id="555875.SAMN04488124_3254"/>
<evidence type="ECO:0000313" key="2">
    <source>
        <dbReference type="EMBL" id="SFR66515.1"/>
    </source>
</evidence>
<sequence length="600" mass="67498">MSLFVAYDSRGISDVGADRADKIAELCGEGAVWHEGRNSLVCTASEERVDVAVESDGELGAVVGDAYLDSEPLTPSALRSVGPDFDRVNGEFLGVLESEDRLRVVTDRLNFQQLFVYETDDLFVGATSVLGVLHYLADVDRLDVTLNRTAMTEALNFGYPLEEKTHFEEVNLLPAATVTDVELTDDGLRRTESTYWEMEYGDYYDDVEEAADDLTEAMREAMELRTDDDHHYGIHLSGGLDSRLILAAMPKTARTTAYSFGVSGSDEPFIARLSAMASHADFEFFPLGQYLTEYAEEGIRLTDGTVPMNNFHHLPSMHEMRDDCDKLFLGSLGDITLAGSKLTPQMLTESFGPDDIYKKTDSFEENLWNDLLDQEYFDRSLAKESVARSYGRTSPESNHCNRIDIWNIASRQARYIFRGGPRSIGHFVPVSNPFADKRVLEVSLRISPEMRLENDFRHGMLGDLAPKQAWVPEAANWTPPAVNKLKYGPGGVRFLLSKRRFRRAVPFLGDEIPFGYPDYEEWVRTDGELRSFVIDKLDRFCDRGWADHTAVTNAMAAHCARQGSYWRELFSMVTQEIWLEAVESEFPGLEFGPKSEPVTA</sequence>
<dbReference type="PANTHER" id="PTHR43284">
    <property type="entry name" value="ASPARAGINE SYNTHETASE (GLUTAMINE-HYDROLYZING)"/>
    <property type="match status" value="1"/>
</dbReference>
<dbReference type="PANTHER" id="PTHR43284:SF1">
    <property type="entry name" value="ASPARAGINE SYNTHETASE"/>
    <property type="match status" value="1"/>
</dbReference>
<feature type="domain" description="Asparagine synthetase" evidence="1">
    <location>
        <begin position="214"/>
        <end position="465"/>
    </location>
</feature>
<dbReference type="SUPFAM" id="SSF52402">
    <property type="entry name" value="Adenine nucleotide alpha hydrolases-like"/>
    <property type="match status" value="1"/>
</dbReference>
<dbReference type="Gene3D" id="3.60.20.10">
    <property type="entry name" value="Glutamine Phosphoribosylpyrophosphate, subunit 1, domain 1"/>
    <property type="match status" value="1"/>
</dbReference>
<dbReference type="InterPro" id="IPR014729">
    <property type="entry name" value="Rossmann-like_a/b/a_fold"/>
</dbReference>
<dbReference type="InterPro" id="IPR029055">
    <property type="entry name" value="Ntn_hydrolases_N"/>
</dbReference>
<dbReference type="Pfam" id="PF00733">
    <property type="entry name" value="Asn_synthase"/>
    <property type="match status" value="1"/>
</dbReference>
<evidence type="ECO:0000313" key="3">
    <source>
        <dbReference type="Proteomes" id="UP000243250"/>
    </source>
</evidence>
<dbReference type="Gene3D" id="3.40.50.620">
    <property type="entry name" value="HUPs"/>
    <property type="match status" value="1"/>
</dbReference>
<dbReference type="GO" id="GO:0004066">
    <property type="term" value="F:asparagine synthase (glutamine-hydrolyzing) activity"/>
    <property type="evidence" value="ECO:0007669"/>
    <property type="project" value="InterPro"/>
</dbReference>
<dbReference type="SUPFAM" id="SSF56235">
    <property type="entry name" value="N-terminal nucleophile aminohydrolases (Ntn hydrolases)"/>
    <property type="match status" value="1"/>
</dbReference>
<reference evidence="3" key="1">
    <citation type="submission" date="2016-10" db="EMBL/GenBank/DDBJ databases">
        <authorList>
            <person name="Varghese N."/>
            <person name="Submissions S."/>
        </authorList>
    </citation>
    <scope>NUCLEOTIDE SEQUENCE [LARGE SCALE GENOMIC DNA]</scope>
    <source>
        <strain evidence="3">CGMCC 1.8711</strain>
    </source>
</reference>
<evidence type="ECO:0000259" key="1">
    <source>
        <dbReference type="Pfam" id="PF00733"/>
    </source>
</evidence>
<organism evidence="2 3">
    <name type="scientific">Halogeometricum limi</name>
    <dbReference type="NCBI Taxonomy" id="555875"/>
    <lineage>
        <taxon>Archaea</taxon>
        <taxon>Methanobacteriati</taxon>
        <taxon>Methanobacteriota</taxon>
        <taxon>Stenosarchaea group</taxon>
        <taxon>Halobacteria</taxon>
        <taxon>Halobacteriales</taxon>
        <taxon>Haloferacaceae</taxon>
        <taxon>Halogeometricum</taxon>
    </lineage>
</organism>